<accession>A0A9Q0G189</accession>
<dbReference type="Proteomes" id="UP001141552">
    <property type="component" value="Unassembled WGS sequence"/>
</dbReference>
<comment type="caution">
    <text evidence="1">The sequence shown here is derived from an EMBL/GenBank/DDBJ whole genome shotgun (WGS) entry which is preliminary data.</text>
</comment>
<reference evidence="1" key="1">
    <citation type="submission" date="2022-02" db="EMBL/GenBank/DDBJ databases">
        <authorList>
            <person name="Henning P.M."/>
            <person name="McCubbin A.G."/>
            <person name="Shore J.S."/>
        </authorList>
    </citation>
    <scope>NUCLEOTIDE SEQUENCE</scope>
    <source>
        <strain evidence="1">F60SS</strain>
        <tissue evidence="1">Leaves</tissue>
    </source>
</reference>
<dbReference type="InterPro" id="IPR044969">
    <property type="entry name" value="DFO"/>
</dbReference>
<name>A0A9Q0G189_9ROSI</name>
<proteinExistence type="predicted"/>
<reference evidence="1" key="2">
    <citation type="journal article" date="2023" name="Plants (Basel)">
        <title>Annotation of the Turnera subulata (Passifloraceae) Draft Genome Reveals the S-Locus Evolved after the Divergence of Turneroideae from Passifloroideae in a Stepwise Manner.</title>
        <authorList>
            <person name="Henning P.M."/>
            <person name="Roalson E.H."/>
            <person name="Mir W."/>
            <person name="McCubbin A.G."/>
            <person name="Shore J.S."/>
        </authorList>
    </citation>
    <scope>NUCLEOTIDE SEQUENCE</scope>
    <source>
        <strain evidence="1">F60SS</strain>
    </source>
</reference>
<evidence type="ECO:0000313" key="2">
    <source>
        <dbReference type="Proteomes" id="UP001141552"/>
    </source>
</evidence>
<protein>
    <submittedName>
        <fullName evidence="1">Uncharacterized protein</fullName>
    </submittedName>
</protein>
<dbReference type="PANTHER" id="PTHR37176">
    <property type="entry name" value="F10K1.23"/>
    <property type="match status" value="1"/>
</dbReference>
<gene>
    <name evidence="1" type="ORF">Tsubulata_000411</name>
</gene>
<keyword evidence="2" id="KW-1185">Reference proteome</keyword>
<sequence length="242" mass="27910">MRVAETPHQISLFRSRITTRRFDDETLRILETVLVSRDVKSLVESRSSLRNFMRSESLFVIREIADKSVQEKLSVLQFFVRAFALLGDIESCLALKYEALLLREFKAPSYLWLQVTHTEWLNFAQHALDNGFFSIAIKAFDNSLLCLQNNVVGDTETGEFLESAQIIENVKRLKDNATKFAASRSVQAQAAEYLERKTVETSKIPPSFSKETQTVASAMFRNGIKKRHERQLRQRQSMQQKI</sequence>
<dbReference type="AlphaFoldDB" id="A0A9Q0G189"/>
<dbReference type="OrthoDB" id="1925581at2759"/>
<dbReference type="PANTHER" id="PTHR37176:SF1">
    <property type="entry name" value="PROTEIN DOUBLE-STRAND BREAK FORMATION"/>
    <property type="match status" value="1"/>
</dbReference>
<evidence type="ECO:0000313" key="1">
    <source>
        <dbReference type="EMBL" id="KAJ4840489.1"/>
    </source>
</evidence>
<organism evidence="1 2">
    <name type="scientific">Turnera subulata</name>
    <dbReference type="NCBI Taxonomy" id="218843"/>
    <lineage>
        <taxon>Eukaryota</taxon>
        <taxon>Viridiplantae</taxon>
        <taxon>Streptophyta</taxon>
        <taxon>Embryophyta</taxon>
        <taxon>Tracheophyta</taxon>
        <taxon>Spermatophyta</taxon>
        <taxon>Magnoliopsida</taxon>
        <taxon>eudicotyledons</taxon>
        <taxon>Gunneridae</taxon>
        <taxon>Pentapetalae</taxon>
        <taxon>rosids</taxon>
        <taxon>fabids</taxon>
        <taxon>Malpighiales</taxon>
        <taxon>Passifloraceae</taxon>
        <taxon>Turnera</taxon>
    </lineage>
</organism>
<dbReference type="EMBL" id="JAKUCV010003031">
    <property type="protein sequence ID" value="KAJ4840489.1"/>
    <property type="molecule type" value="Genomic_DNA"/>
</dbReference>
<dbReference type="GO" id="GO:0042138">
    <property type="term" value="P:meiotic DNA double-strand break formation"/>
    <property type="evidence" value="ECO:0007669"/>
    <property type="project" value="InterPro"/>
</dbReference>